<name>A0A5N6A452_9ACTN</name>
<protein>
    <submittedName>
        <fullName evidence="2">Glycosyl hydrolase</fullName>
    </submittedName>
</protein>
<organism evidence="2 3">
    <name type="scientific">Streptomyces mimosae</name>
    <dbReference type="NCBI Taxonomy" id="2586635"/>
    <lineage>
        <taxon>Bacteria</taxon>
        <taxon>Bacillati</taxon>
        <taxon>Actinomycetota</taxon>
        <taxon>Actinomycetes</taxon>
        <taxon>Kitasatosporales</taxon>
        <taxon>Streptomycetaceae</taxon>
        <taxon>Streptomyces</taxon>
    </lineage>
</organism>
<dbReference type="GO" id="GO:0005975">
    <property type="term" value="P:carbohydrate metabolic process"/>
    <property type="evidence" value="ECO:0007669"/>
    <property type="project" value="InterPro"/>
</dbReference>
<dbReference type="InterPro" id="IPR008928">
    <property type="entry name" value="6-hairpin_glycosidase_sf"/>
</dbReference>
<proteinExistence type="predicted"/>
<dbReference type="InterPro" id="IPR053169">
    <property type="entry name" value="MUG_Protein"/>
</dbReference>
<reference evidence="2" key="1">
    <citation type="submission" date="2019-10" db="EMBL/GenBank/DDBJ databases">
        <title>Nonomuraea sp. nov., isolated from Phyllanthus amarus.</title>
        <authorList>
            <person name="Klykleung N."/>
            <person name="Tanasupawat S."/>
        </authorList>
    </citation>
    <scope>NUCLEOTIDE SEQUENCE [LARGE SCALE GENOMIC DNA]</scope>
    <source>
        <strain evidence="2">3MP-10</strain>
    </source>
</reference>
<comment type="caution">
    <text evidence="2">The sequence shown here is derived from an EMBL/GenBank/DDBJ whole genome shotgun (WGS) entry which is preliminary data.</text>
</comment>
<dbReference type="Pfam" id="PF03663">
    <property type="entry name" value="Glyco_hydro_76"/>
    <property type="match status" value="1"/>
</dbReference>
<dbReference type="GO" id="GO:0016787">
    <property type="term" value="F:hydrolase activity"/>
    <property type="evidence" value="ECO:0007669"/>
    <property type="project" value="UniProtKB-KW"/>
</dbReference>
<accession>A0A5N6A452</accession>
<sequence length="501" mass="52866">MSFSSRLPLRRRWLAAPLGAALLLLPLGPASAGTEGPEAAPPVQPAAVQPAAVVCNDHCDGRDAAEAGGDRLAVTAELHGRTAELRFDDTSAMGWATLAGGSAGDQLWLDRSFDGGATWSGDSRIGEVSVPEGANGATTTMFNVDDWANLGVGALRACLQASGQPEIACTDWARTTWNAGSPATAAATALMSLYDLDNGLFQNHWWVGANALTAVIQNIEATGMASYEYAIANTHDRQIDAHDGQFRNEYLDDTGWWGLAWVAAYDVTGDARYLETAQADAEWMNDYWTDLCGGGVQWKVDNPYKNAVTNELFIQLNAALHNRLSGDNPYLERAEAGWAWLSGSGMINDEGLVNDGLDADAGCVNNGQTTWTYNQGIILGALAELSAATGDAGLLDEARALADASTNAAGLHQDGVLTEPCEPNCGADGPSFKGAYARGLGALNDALPDAPYSDYLQTQADAAYASARTPLDMYDLSWRGLADSYGVGQQHSALDLLNAAH</sequence>
<evidence type="ECO:0000256" key="1">
    <source>
        <dbReference type="SAM" id="SignalP"/>
    </source>
</evidence>
<feature type="chain" id="PRO_5024367234" evidence="1">
    <location>
        <begin position="33"/>
        <end position="501"/>
    </location>
</feature>
<keyword evidence="3" id="KW-1185">Reference proteome</keyword>
<feature type="signal peptide" evidence="1">
    <location>
        <begin position="1"/>
        <end position="32"/>
    </location>
</feature>
<dbReference type="PANTHER" id="PTHR47791:SF3">
    <property type="entry name" value="MEIOTICALLY UP-REGULATED GENE 191 PROTEIN"/>
    <property type="match status" value="1"/>
</dbReference>
<dbReference type="InterPro" id="IPR005198">
    <property type="entry name" value="Glyco_hydro_76"/>
</dbReference>
<keyword evidence="2" id="KW-0378">Hydrolase</keyword>
<dbReference type="AlphaFoldDB" id="A0A5N6A452"/>
<keyword evidence="1" id="KW-0732">Signal</keyword>
<evidence type="ECO:0000313" key="3">
    <source>
        <dbReference type="Proteomes" id="UP000314251"/>
    </source>
</evidence>
<dbReference type="RefSeq" id="WP_139671346.1">
    <property type="nucleotide sequence ID" value="NZ_VDLY02000015.1"/>
</dbReference>
<dbReference type="EMBL" id="VDLY02000015">
    <property type="protein sequence ID" value="KAB8162178.1"/>
    <property type="molecule type" value="Genomic_DNA"/>
</dbReference>
<dbReference type="OrthoDB" id="2505409at2"/>
<evidence type="ECO:0000313" key="2">
    <source>
        <dbReference type="EMBL" id="KAB8162178.1"/>
    </source>
</evidence>
<dbReference type="Gene3D" id="1.50.10.20">
    <property type="match status" value="1"/>
</dbReference>
<dbReference type="Proteomes" id="UP000314251">
    <property type="component" value="Unassembled WGS sequence"/>
</dbReference>
<gene>
    <name evidence="2" type="ORF">FH607_022030</name>
</gene>
<dbReference type="PANTHER" id="PTHR47791">
    <property type="entry name" value="MEIOTICALLY UP-REGULATED GENE 191 PROTEIN"/>
    <property type="match status" value="1"/>
</dbReference>
<dbReference type="SUPFAM" id="SSF48208">
    <property type="entry name" value="Six-hairpin glycosidases"/>
    <property type="match status" value="1"/>
</dbReference>